<dbReference type="GO" id="GO:0016787">
    <property type="term" value="F:hydrolase activity"/>
    <property type="evidence" value="ECO:0007669"/>
    <property type="project" value="UniProtKB-KW"/>
</dbReference>
<dbReference type="GO" id="GO:0032574">
    <property type="term" value="F:5'-3' RNA helicase activity"/>
    <property type="evidence" value="ECO:0007669"/>
    <property type="project" value="UniProtKB-EC"/>
</dbReference>
<dbReference type="InterPro" id="IPR027417">
    <property type="entry name" value="P-loop_NTPase"/>
</dbReference>
<dbReference type="CDD" id="cd09883">
    <property type="entry name" value="PIN_VapC_PhoHL-ATPase"/>
    <property type="match status" value="1"/>
</dbReference>
<evidence type="ECO:0000256" key="6">
    <source>
        <dbReference type="ARBA" id="ARBA00022842"/>
    </source>
</evidence>
<evidence type="ECO:0000256" key="3">
    <source>
        <dbReference type="ARBA" id="ARBA00022741"/>
    </source>
</evidence>
<name>A0A542YVC8_9MICO</name>
<dbReference type="SMART" id="SM00670">
    <property type="entry name" value="PINc"/>
    <property type="match status" value="1"/>
</dbReference>
<keyword evidence="6" id="KW-0460">Magnesium</keyword>
<evidence type="ECO:0000256" key="12">
    <source>
        <dbReference type="ARBA" id="ARBA00052583"/>
    </source>
</evidence>
<dbReference type="InterPro" id="IPR002716">
    <property type="entry name" value="PIN_dom"/>
</dbReference>
<feature type="region of interest" description="Disordered" evidence="17">
    <location>
        <begin position="1"/>
        <end position="23"/>
    </location>
</feature>
<evidence type="ECO:0000256" key="13">
    <source>
        <dbReference type="ARBA" id="ARBA00060962"/>
    </source>
</evidence>
<dbReference type="Gene3D" id="3.40.50.300">
    <property type="entry name" value="P-loop containing nucleotide triphosphate hydrolases"/>
    <property type="match status" value="1"/>
</dbReference>
<evidence type="ECO:0000256" key="1">
    <source>
        <dbReference type="ARBA" id="ARBA00022722"/>
    </source>
</evidence>
<sequence length="457" mass="49280">MVTSTRSTAVQGRTAAEAQEGTGDPTRLRTYVLDTSVLLSDPRAMLRFAEHEVVLPVVVISELEAKRHHPELGYFAREALRLLDDKRVEHDGLSTPIPVGDAGGTLRVELNHTDPQSLPAGFRLGDNDTRILAVARNLANEGHDVVVVSKDLPMRVKASAVGLQAQEYRAELAVESGWTGMAEVEVSDAEMATLYDSGRLEHGATEDLLVHTGLTVLGPSGSALARVAPDRSIKLVRGDRDAFGLHGRSAEQRIALDLLLDPDVGIVSLGGRAGTGKSALALCAGLEAVMERRQHRKVIVFRPLYAVGGQELGYLPGSENDKMGPWAQAVFDTLGAVVSKEVVEEIVDRDMLEVLPLTHIRGRSLHDAFVIVDEAQSLERNVLLTVLSRIGQSSRVVLTHDVAQRDNLRVGRHDGVAAVIESLKGHPLFAHITLHRSERSPIAALVTDLLEGSNALG</sequence>
<dbReference type="PANTHER" id="PTHR30473:SF2">
    <property type="entry name" value="PIN DOMAIN-CONTAINING PROTEIN"/>
    <property type="match status" value="1"/>
</dbReference>
<dbReference type="Gene3D" id="3.40.50.1010">
    <property type="entry name" value="5'-nuclease"/>
    <property type="match status" value="1"/>
</dbReference>
<evidence type="ECO:0000256" key="10">
    <source>
        <dbReference type="ARBA" id="ARBA00048548"/>
    </source>
</evidence>
<evidence type="ECO:0000256" key="16">
    <source>
        <dbReference type="ARBA" id="ARBA00076032"/>
    </source>
</evidence>
<comment type="catalytic activity">
    <reaction evidence="10">
        <text>GTP + H2O = GDP + phosphate + H(+)</text>
        <dbReference type="Rhea" id="RHEA:19669"/>
        <dbReference type="ChEBI" id="CHEBI:15377"/>
        <dbReference type="ChEBI" id="CHEBI:15378"/>
        <dbReference type="ChEBI" id="CHEBI:37565"/>
        <dbReference type="ChEBI" id="CHEBI:43474"/>
        <dbReference type="ChEBI" id="CHEBI:58189"/>
    </reaction>
</comment>
<dbReference type="Pfam" id="PF02562">
    <property type="entry name" value="PhoH"/>
    <property type="match status" value="1"/>
</dbReference>
<feature type="domain" description="PIN" evidence="18">
    <location>
        <begin position="29"/>
        <end position="156"/>
    </location>
</feature>
<comment type="caution">
    <text evidence="19">The sequence shown here is derived from an EMBL/GenBank/DDBJ whole genome shotgun (WGS) entry which is preliminary data.</text>
</comment>
<dbReference type="GO" id="GO:0005829">
    <property type="term" value="C:cytosol"/>
    <property type="evidence" value="ECO:0007669"/>
    <property type="project" value="TreeGrafter"/>
</dbReference>
<evidence type="ECO:0000256" key="4">
    <source>
        <dbReference type="ARBA" id="ARBA00022801"/>
    </source>
</evidence>
<dbReference type="EC" id="5.6.2.5" evidence="14"/>
<dbReference type="EMBL" id="VFOP01000001">
    <property type="protein sequence ID" value="TQL52039.1"/>
    <property type="molecule type" value="Genomic_DNA"/>
</dbReference>
<dbReference type="GO" id="GO:0046872">
    <property type="term" value="F:metal ion binding"/>
    <property type="evidence" value="ECO:0007669"/>
    <property type="project" value="UniProtKB-KW"/>
</dbReference>
<keyword evidence="3" id="KW-0547">Nucleotide-binding</keyword>
<keyword evidence="5" id="KW-0067">ATP-binding</keyword>
<evidence type="ECO:0000256" key="11">
    <source>
        <dbReference type="ARBA" id="ARBA00049360"/>
    </source>
</evidence>
<dbReference type="Proteomes" id="UP000319516">
    <property type="component" value="Unassembled WGS sequence"/>
</dbReference>
<protein>
    <recommendedName>
        <fullName evidence="15">Protein PhoH2</fullName>
        <ecNumber evidence="14">5.6.2.5</ecNumber>
    </recommendedName>
    <alternativeName>
        <fullName evidence="16">RNA 5'-3' helicase PhoH2</fullName>
    </alternativeName>
</protein>
<gene>
    <name evidence="19" type="ORF">FB467_3207</name>
</gene>
<comment type="catalytic activity">
    <reaction evidence="12">
        <text>n ATP + n H2O + wound RNA = n ADP + n phosphate + unwound RNA.</text>
        <dbReference type="EC" id="5.6.2.5"/>
    </reaction>
</comment>
<dbReference type="SUPFAM" id="SSF88723">
    <property type="entry name" value="PIN domain-like"/>
    <property type="match status" value="1"/>
</dbReference>
<evidence type="ECO:0000256" key="15">
    <source>
        <dbReference type="ARBA" id="ARBA00071584"/>
    </source>
</evidence>
<dbReference type="GO" id="GO:0005524">
    <property type="term" value="F:ATP binding"/>
    <property type="evidence" value="ECO:0007669"/>
    <property type="project" value="UniProtKB-KW"/>
</dbReference>
<organism evidence="19 20">
    <name type="scientific">Ornithinicoccus hortensis</name>
    <dbReference type="NCBI Taxonomy" id="82346"/>
    <lineage>
        <taxon>Bacteria</taxon>
        <taxon>Bacillati</taxon>
        <taxon>Actinomycetota</taxon>
        <taxon>Actinomycetes</taxon>
        <taxon>Micrococcales</taxon>
        <taxon>Intrasporangiaceae</taxon>
        <taxon>Ornithinicoccus</taxon>
    </lineage>
</organism>
<dbReference type="InterPro" id="IPR003714">
    <property type="entry name" value="PhoH"/>
</dbReference>
<evidence type="ECO:0000259" key="18">
    <source>
        <dbReference type="SMART" id="SM00670"/>
    </source>
</evidence>
<keyword evidence="7" id="KW-0342">GTP-binding</keyword>
<comment type="similarity">
    <text evidence="13">In the C-terminal section; belongs to the PhoH family.</text>
</comment>
<dbReference type="InterPro" id="IPR029060">
    <property type="entry name" value="PIN-like_dom_sf"/>
</dbReference>
<dbReference type="Pfam" id="PF13638">
    <property type="entry name" value="PIN_4"/>
    <property type="match status" value="1"/>
</dbReference>
<keyword evidence="8" id="KW-0413">Isomerase</keyword>
<reference evidence="19 20" key="1">
    <citation type="submission" date="2019-06" db="EMBL/GenBank/DDBJ databases">
        <title>Sequencing the genomes of 1000 actinobacteria strains.</title>
        <authorList>
            <person name="Klenk H.-P."/>
        </authorList>
    </citation>
    <scope>NUCLEOTIDE SEQUENCE [LARGE SCALE GENOMIC DNA]</scope>
    <source>
        <strain evidence="19 20">DSM 12335</strain>
    </source>
</reference>
<dbReference type="OrthoDB" id="9766527at2"/>
<evidence type="ECO:0000256" key="5">
    <source>
        <dbReference type="ARBA" id="ARBA00022840"/>
    </source>
</evidence>
<keyword evidence="4" id="KW-0378">Hydrolase</keyword>
<keyword evidence="1" id="KW-0540">Nuclease</keyword>
<evidence type="ECO:0000256" key="17">
    <source>
        <dbReference type="SAM" id="MobiDB-lite"/>
    </source>
</evidence>
<evidence type="ECO:0000313" key="19">
    <source>
        <dbReference type="EMBL" id="TQL52039.1"/>
    </source>
</evidence>
<evidence type="ECO:0000256" key="14">
    <source>
        <dbReference type="ARBA" id="ARBA00066581"/>
    </source>
</evidence>
<evidence type="ECO:0000256" key="9">
    <source>
        <dbReference type="ARBA" id="ARBA00046345"/>
    </source>
</evidence>
<evidence type="ECO:0000256" key="8">
    <source>
        <dbReference type="ARBA" id="ARBA00023235"/>
    </source>
</evidence>
<dbReference type="SUPFAM" id="SSF52540">
    <property type="entry name" value="P-loop containing nucleoside triphosphate hydrolases"/>
    <property type="match status" value="1"/>
</dbReference>
<dbReference type="GO" id="GO:0005525">
    <property type="term" value="F:GTP binding"/>
    <property type="evidence" value="ECO:0007669"/>
    <property type="project" value="UniProtKB-KW"/>
</dbReference>
<accession>A0A542YVC8</accession>
<dbReference type="FunFam" id="3.40.50.300:FF:000215">
    <property type="entry name" value="ATP-binding protein"/>
    <property type="match status" value="1"/>
</dbReference>
<comment type="similarity">
    <text evidence="9">In the N-terminal section; belongs to the PINc/VapC protein family.</text>
</comment>
<dbReference type="AlphaFoldDB" id="A0A542YVC8"/>
<proteinExistence type="inferred from homology"/>
<comment type="catalytic activity">
    <reaction evidence="11">
        <text>ATP + H2O = ADP + phosphate + H(+)</text>
        <dbReference type="Rhea" id="RHEA:13065"/>
        <dbReference type="ChEBI" id="CHEBI:15377"/>
        <dbReference type="ChEBI" id="CHEBI:15378"/>
        <dbReference type="ChEBI" id="CHEBI:30616"/>
        <dbReference type="ChEBI" id="CHEBI:43474"/>
        <dbReference type="ChEBI" id="CHEBI:456216"/>
    </reaction>
</comment>
<evidence type="ECO:0000256" key="2">
    <source>
        <dbReference type="ARBA" id="ARBA00022723"/>
    </source>
</evidence>
<keyword evidence="20" id="KW-1185">Reference proteome</keyword>
<keyword evidence="2" id="KW-0479">Metal-binding</keyword>
<dbReference type="PANTHER" id="PTHR30473">
    <property type="entry name" value="PROTEIN PHOH"/>
    <property type="match status" value="1"/>
</dbReference>
<dbReference type="InterPro" id="IPR051451">
    <property type="entry name" value="PhoH2-like"/>
</dbReference>
<evidence type="ECO:0000313" key="20">
    <source>
        <dbReference type="Proteomes" id="UP000319516"/>
    </source>
</evidence>
<dbReference type="GO" id="GO:0004518">
    <property type="term" value="F:nuclease activity"/>
    <property type="evidence" value="ECO:0007669"/>
    <property type="project" value="UniProtKB-KW"/>
</dbReference>
<evidence type="ECO:0000256" key="7">
    <source>
        <dbReference type="ARBA" id="ARBA00023134"/>
    </source>
</evidence>
<feature type="compositionally biased region" description="Polar residues" evidence="17">
    <location>
        <begin position="1"/>
        <end position="11"/>
    </location>
</feature>